<evidence type="ECO:0000256" key="4">
    <source>
        <dbReference type="ARBA" id="ARBA00023163"/>
    </source>
</evidence>
<dbReference type="Gene3D" id="3.40.50.300">
    <property type="entry name" value="P-loop containing nucleotide triphosphate hydrolases"/>
    <property type="match status" value="1"/>
</dbReference>
<dbReference type="GO" id="GO:0006355">
    <property type="term" value="P:regulation of DNA-templated transcription"/>
    <property type="evidence" value="ECO:0007669"/>
    <property type="project" value="InterPro"/>
</dbReference>
<dbReference type="SUPFAM" id="SSF52540">
    <property type="entry name" value="P-loop containing nucleoside triphosphate hydrolases"/>
    <property type="match status" value="1"/>
</dbReference>
<dbReference type="AlphaFoldDB" id="A0AAE3YTS7"/>
<dbReference type="SMART" id="SM00862">
    <property type="entry name" value="Trans_reg_C"/>
    <property type="match status" value="1"/>
</dbReference>
<name>A0AAE3YTS7_9ACTN</name>
<evidence type="ECO:0000259" key="6">
    <source>
        <dbReference type="PROSITE" id="PS51755"/>
    </source>
</evidence>
<dbReference type="GO" id="GO:0000160">
    <property type="term" value="P:phosphorelay signal transduction system"/>
    <property type="evidence" value="ECO:0007669"/>
    <property type="project" value="InterPro"/>
</dbReference>
<dbReference type="SUPFAM" id="SSF48452">
    <property type="entry name" value="TPR-like"/>
    <property type="match status" value="2"/>
</dbReference>
<dbReference type="InterPro" id="IPR011990">
    <property type="entry name" value="TPR-like_helical_dom_sf"/>
</dbReference>
<organism evidence="7 8">
    <name type="scientific">Catenuloplanes atrovinosus</name>
    <dbReference type="NCBI Taxonomy" id="137266"/>
    <lineage>
        <taxon>Bacteria</taxon>
        <taxon>Bacillati</taxon>
        <taxon>Actinomycetota</taxon>
        <taxon>Actinomycetes</taxon>
        <taxon>Micromonosporales</taxon>
        <taxon>Micromonosporaceae</taxon>
        <taxon>Catenuloplanes</taxon>
    </lineage>
</organism>
<dbReference type="PANTHER" id="PTHR35807">
    <property type="entry name" value="TRANSCRIPTIONAL REGULATOR REDD-RELATED"/>
    <property type="match status" value="1"/>
</dbReference>
<dbReference type="SUPFAM" id="SSF46894">
    <property type="entry name" value="C-terminal effector domain of the bipartite response regulators"/>
    <property type="match status" value="1"/>
</dbReference>
<dbReference type="GO" id="GO:0043531">
    <property type="term" value="F:ADP binding"/>
    <property type="evidence" value="ECO:0007669"/>
    <property type="project" value="InterPro"/>
</dbReference>
<dbReference type="EMBL" id="JAVDYB010000001">
    <property type="protein sequence ID" value="MDR7279082.1"/>
    <property type="molecule type" value="Genomic_DNA"/>
</dbReference>
<dbReference type="PRINTS" id="PR00364">
    <property type="entry name" value="DISEASERSIST"/>
</dbReference>
<evidence type="ECO:0000256" key="5">
    <source>
        <dbReference type="PROSITE-ProRule" id="PRU01091"/>
    </source>
</evidence>
<evidence type="ECO:0000256" key="1">
    <source>
        <dbReference type="ARBA" id="ARBA00005820"/>
    </source>
</evidence>
<dbReference type="InterPro" id="IPR016032">
    <property type="entry name" value="Sig_transdc_resp-reg_C-effctor"/>
</dbReference>
<dbReference type="PANTHER" id="PTHR35807:SF1">
    <property type="entry name" value="TRANSCRIPTIONAL REGULATOR REDD"/>
    <property type="match status" value="1"/>
</dbReference>
<dbReference type="InterPro" id="IPR027417">
    <property type="entry name" value="P-loop_NTPase"/>
</dbReference>
<gene>
    <name evidence="7" type="ORF">J2S41_005860</name>
</gene>
<dbReference type="Pfam" id="PF03704">
    <property type="entry name" value="BTAD"/>
    <property type="match status" value="1"/>
</dbReference>
<accession>A0AAE3YTS7</accession>
<dbReference type="Gene3D" id="1.25.40.10">
    <property type="entry name" value="Tetratricopeptide repeat domain"/>
    <property type="match status" value="2"/>
</dbReference>
<comment type="similarity">
    <text evidence="1">Belongs to the AfsR/DnrI/RedD regulatory family.</text>
</comment>
<dbReference type="Pfam" id="PF00931">
    <property type="entry name" value="NB-ARC"/>
    <property type="match status" value="1"/>
</dbReference>
<dbReference type="Gene3D" id="1.10.10.10">
    <property type="entry name" value="Winged helix-like DNA-binding domain superfamily/Winged helix DNA-binding domain"/>
    <property type="match status" value="1"/>
</dbReference>
<keyword evidence="4" id="KW-0804">Transcription</keyword>
<keyword evidence="3 5" id="KW-0238">DNA-binding</keyword>
<dbReference type="InterPro" id="IPR001867">
    <property type="entry name" value="OmpR/PhoB-type_DNA-bd"/>
</dbReference>
<evidence type="ECO:0000256" key="3">
    <source>
        <dbReference type="ARBA" id="ARBA00023125"/>
    </source>
</evidence>
<dbReference type="PROSITE" id="PS51755">
    <property type="entry name" value="OMPR_PHOB"/>
    <property type="match status" value="1"/>
</dbReference>
<evidence type="ECO:0000313" key="8">
    <source>
        <dbReference type="Proteomes" id="UP001183643"/>
    </source>
</evidence>
<dbReference type="RefSeq" id="WP_310372407.1">
    <property type="nucleotide sequence ID" value="NZ_JAVDYB010000001.1"/>
</dbReference>
<protein>
    <submittedName>
        <fullName evidence="7">DNA-binding SARP family transcriptional activator</fullName>
    </submittedName>
</protein>
<dbReference type="InterPro" id="IPR036388">
    <property type="entry name" value="WH-like_DNA-bd_sf"/>
</dbReference>
<comment type="caution">
    <text evidence="7">The sequence shown here is derived from an EMBL/GenBank/DDBJ whole genome shotgun (WGS) entry which is preliminary data.</text>
</comment>
<evidence type="ECO:0000313" key="7">
    <source>
        <dbReference type="EMBL" id="MDR7279082.1"/>
    </source>
</evidence>
<feature type="DNA-binding region" description="OmpR/PhoB-type" evidence="5">
    <location>
        <begin position="1"/>
        <end position="97"/>
    </location>
</feature>
<dbReference type="GO" id="GO:0003677">
    <property type="term" value="F:DNA binding"/>
    <property type="evidence" value="ECO:0007669"/>
    <property type="project" value="UniProtKB-UniRule"/>
</dbReference>
<reference evidence="7" key="1">
    <citation type="submission" date="2023-07" db="EMBL/GenBank/DDBJ databases">
        <title>Sequencing the genomes of 1000 actinobacteria strains.</title>
        <authorList>
            <person name="Klenk H.-P."/>
        </authorList>
    </citation>
    <scope>NUCLEOTIDE SEQUENCE</scope>
    <source>
        <strain evidence="7">DSM 44707</strain>
    </source>
</reference>
<dbReference type="SMART" id="SM01043">
    <property type="entry name" value="BTAD"/>
    <property type="match status" value="1"/>
</dbReference>
<proteinExistence type="inferred from homology"/>
<dbReference type="InterPro" id="IPR051677">
    <property type="entry name" value="AfsR-DnrI-RedD_regulator"/>
</dbReference>
<dbReference type="InterPro" id="IPR002182">
    <property type="entry name" value="NB-ARC"/>
</dbReference>
<dbReference type="Proteomes" id="UP001183643">
    <property type="component" value="Unassembled WGS sequence"/>
</dbReference>
<keyword evidence="8" id="KW-1185">Reference proteome</keyword>
<sequence length="834" mass="89677">MSTGVEFRLLGPFEVLAGGDAVRLGGRRQRLVLATLLLHNNHPVAGRELAAAVWGDAPPATARRQVHMAVSMLRRALGRVPSWGELRTEPGGYRLCVPDERIDAARFRAAVAAGRRLVRDGDPAGAAQAFRAGLVLWRGPVLADLDGAVRDRAAWLEEMRLTALEDCLEYEVAGGASASVVEELSALVDRHPLRERLVASLMLALSRHGRQSEAIAVYRRTADVLADELGVDPSSALAERFTEILRTAPAAPPPGDAPVVVDWQPVRPRQLPMPRSGLVGRTAESAVLDTLRQPDDDGPRLVVVQGTAGVGKTALALHWAHRVAAHFPDGQLYLDLRGFDASGAPVAPEEALRQLVEALGVPPERVPAGVPARAALFRSVLADRRALLVLDNARDAEQVRPLLPGAPGCRTVVTSRAELTSLAVTDDARLLLLGLLPEDAAFALLAARLGEERVRRDEPAAREIVRRCAGLPLALTVIAARAAARASFPLRTLADDLAADTPLDVLAGGAPAADARAAISWSYRTLGVRAALLFRLIGVHGGPDLSVAAAAGLLGLPVAAARDTVRELTTAHLAVEHAPGRFALHDLLRAYAVELGRDRATDAAPALRRLIDHYLHSAYAAVRMFTPRLARVELPEPAPDTVVERPADSTAAYRWCDLEYPNLVETVRTTGAHGLHTHRWQLVCALGGFLDRRGWRDDAVRLHESELDRARASGDVRAQRHLHHALGVLQKRHRLLRSADRHLAAALELCRRSGDEGGVADVLTDTAVLRVHEGRDGDAVALAETALGYYRQHDEPANEAIALNVLGWSTAQLGDHLRGMLYRTAALNLQPPGS</sequence>
<dbReference type="CDD" id="cd15831">
    <property type="entry name" value="BTAD"/>
    <property type="match status" value="1"/>
</dbReference>
<dbReference type="InterPro" id="IPR005158">
    <property type="entry name" value="BTAD"/>
</dbReference>
<evidence type="ECO:0000256" key="2">
    <source>
        <dbReference type="ARBA" id="ARBA00023015"/>
    </source>
</evidence>
<feature type="domain" description="OmpR/PhoB-type" evidence="6">
    <location>
        <begin position="1"/>
        <end position="97"/>
    </location>
</feature>
<keyword evidence="2" id="KW-0805">Transcription regulation</keyword>